<evidence type="ECO:0000256" key="4">
    <source>
        <dbReference type="ARBA" id="ARBA00022989"/>
    </source>
</evidence>
<dbReference type="NCBIfam" id="TIGR00861">
    <property type="entry name" value="MIP"/>
    <property type="match status" value="1"/>
</dbReference>
<dbReference type="OrthoDB" id="3222at2759"/>
<dbReference type="GO" id="GO:0015267">
    <property type="term" value="F:channel activity"/>
    <property type="evidence" value="ECO:0007669"/>
    <property type="project" value="InterPro"/>
</dbReference>
<comment type="subcellular location">
    <subcellularLocation>
        <location evidence="1">Membrane</location>
        <topology evidence="1">Multi-pass membrane protein</topology>
    </subcellularLocation>
</comment>
<evidence type="ECO:0000313" key="8">
    <source>
        <dbReference type="EMBL" id="KAF5764804.1"/>
    </source>
</evidence>
<dbReference type="OMA" id="EKHEFAP"/>
<keyword evidence="5 7" id="KW-0472">Membrane</keyword>
<evidence type="ECO:0000256" key="5">
    <source>
        <dbReference type="ARBA" id="ARBA00023136"/>
    </source>
</evidence>
<feature type="transmembrane region" description="Helical" evidence="7">
    <location>
        <begin position="71"/>
        <end position="92"/>
    </location>
</feature>
<dbReference type="Gene3D" id="1.20.1080.10">
    <property type="entry name" value="Glycerol uptake facilitator protein"/>
    <property type="match status" value="1"/>
</dbReference>
<evidence type="ECO:0000256" key="3">
    <source>
        <dbReference type="ARBA" id="ARBA00022692"/>
    </source>
</evidence>
<evidence type="ECO:0000256" key="6">
    <source>
        <dbReference type="RuleBase" id="RU000477"/>
    </source>
</evidence>
<name>A0A251S9D7_HELAN</name>
<feature type="transmembrane region" description="Helical" evidence="7">
    <location>
        <begin position="191"/>
        <end position="210"/>
    </location>
</feature>
<dbReference type="GO" id="GO:0016020">
    <property type="term" value="C:membrane"/>
    <property type="evidence" value="ECO:0007669"/>
    <property type="project" value="UniProtKB-SubCell"/>
</dbReference>
<evidence type="ECO:0000313" key="9">
    <source>
        <dbReference type="EMBL" id="OTF95268.1"/>
    </source>
</evidence>
<organism evidence="9 10">
    <name type="scientific">Helianthus annuus</name>
    <name type="common">Common sunflower</name>
    <dbReference type="NCBI Taxonomy" id="4232"/>
    <lineage>
        <taxon>Eukaryota</taxon>
        <taxon>Viridiplantae</taxon>
        <taxon>Streptophyta</taxon>
        <taxon>Embryophyta</taxon>
        <taxon>Tracheophyta</taxon>
        <taxon>Spermatophyta</taxon>
        <taxon>Magnoliopsida</taxon>
        <taxon>eudicotyledons</taxon>
        <taxon>Gunneridae</taxon>
        <taxon>Pentapetalae</taxon>
        <taxon>asterids</taxon>
        <taxon>campanulids</taxon>
        <taxon>Asterales</taxon>
        <taxon>Asteraceae</taxon>
        <taxon>Asteroideae</taxon>
        <taxon>Heliantheae alliance</taxon>
        <taxon>Heliantheae</taxon>
        <taxon>Helianthus</taxon>
    </lineage>
</organism>
<accession>A0A251S9D7</accession>
<evidence type="ECO:0000313" key="10">
    <source>
        <dbReference type="Proteomes" id="UP000215914"/>
    </source>
</evidence>
<feature type="transmembrane region" description="Helical" evidence="7">
    <location>
        <begin position="44"/>
        <end position="64"/>
    </location>
</feature>
<dbReference type="PRINTS" id="PR00783">
    <property type="entry name" value="MINTRINSICP"/>
</dbReference>
<evidence type="ECO:0000256" key="2">
    <source>
        <dbReference type="ARBA" id="ARBA00022448"/>
    </source>
</evidence>
<dbReference type="InterPro" id="IPR022357">
    <property type="entry name" value="MIP_CS"/>
</dbReference>
<dbReference type="EMBL" id="MNCJ02000330">
    <property type="protein sequence ID" value="KAF5764804.1"/>
    <property type="molecule type" value="Genomic_DNA"/>
</dbReference>
<dbReference type="InParanoid" id="A0A251S9D7"/>
<dbReference type="PANTHER" id="PTHR45724:SF31">
    <property type="entry name" value="MAJOR INTRINSIC PROTEIN"/>
    <property type="match status" value="1"/>
</dbReference>
<protein>
    <submittedName>
        <fullName evidence="8">Major intrinsic protein</fullName>
    </submittedName>
    <submittedName>
        <fullName evidence="9">Putative aquaporin NIP1-3</fullName>
    </submittedName>
</protein>
<reference evidence="8 10" key="1">
    <citation type="journal article" date="2017" name="Nature">
        <title>The sunflower genome provides insights into oil metabolism, flowering and Asterid evolution.</title>
        <authorList>
            <person name="Badouin H."/>
            <person name="Gouzy J."/>
            <person name="Grassa C.J."/>
            <person name="Murat F."/>
            <person name="Staton S.E."/>
            <person name="Cottret L."/>
            <person name="Lelandais-Briere C."/>
            <person name="Owens G.L."/>
            <person name="Carrere S."/>
            <person name="Mayjonade B."/>
            <person name="Legrand L."/>
            <person name="Gill N."/>
            <person name="Kane N.C."/>
            <person name="Bowers J.E."/>
            <person name="Hubner S."/>
            <person name="Bellec A."/>
            <person name="Berard A."/>
            <person name="Berges H."/>
            <person name="Blanchet N."/>
            <person name="Boniface M.C."/>
            <person name="Brunel D."/>
            <person name="Catrice O."/>
            <person name="Chaidir N."/>
            <person name="Claudel C."/>
            <person name="Donnadieu C."/>
            <person name="Faraut T."/>
            <person name="Fievet G."/>
            <person name="Helmstetter N."/>
            <person name="King M."/>
            <person name="Knapp S.J."/>
            <person name="Lai Z."/>
            <person name="Le Paslier M.C."/>
            <person name="Lippi Y."/>
            <person name="Lorenzon L."/>
            <person name="Mandel J.R."/>
            <person name="Marage G."/>
            <person name="Marchand G."/>
            <person name="Marquand E."/>
            <person name="Bret-Mestries E."/>
            <person name="Morien E."/>
            <person name="Nambeesan S."/>
            <person name="Nguyen T."/>
            <person name="Pegot-Espagnet P."/>
            <person name="Pouilly N."/>
            <person name="Raftis F."/>
            <person name="Sallet E."/>
            <person name="Schiex T."/>
            <person name="Thomas J."/>
            <person name="Vandecasteele C."/>
            <person name="Vares D."/>
            <person name="Vear F."/>
            <person name="Vautrin S."/>
            <person name="Crespi M."/>
            <person name="Mangin B."/>
            <person name="Burke J.M."/>
            <person name="Salse J."/>
            <person name="Munos S."/>
            <person name="Vincourt P."/>
            <person name="Rieseberg L.H."/>
            <person name="Langlade N.B."/>
        </authorList>
    </citation>
    <scope>NUCLEOTIDE SEQUENCE [LARGE SCALE GENOMIC DNA]</scope>
    <source>
        <strain evidence="10">cv. SF193</strain>
        <tissue evidence="8">Leaves</tissue>
    </source>
</reference>
<feature type="transmembrane region" description="Helical" evidence="7">
    <location>
        <begin position="123"/>
        <end position="141"/>
    </location>
</feature>
<dbReference type="CDD" id="cd00333">
    <property type="entry name" value="MIP"/>
    <property type="match status" value="1"/>
</dbReference>
<evidence type="ECO:0000256" key="7">
    <source>
        <dbReference type="SAM" id="Phobius"/>
    </source>
</evidence>
<reference evidence="8" key="3">
    <citation type="submission" date="2020-06" db="EMBL/GenBank/DDBJ databases">
        <title>Helianthus annuus Genome sequencing and assembly Release 2.</title>
        <authorList>
            <person name="Gouzy J."/>
            <person name="Langlade N."/>
            <person name="Munos S."/>
        </authorList>
    </citation>
    <scope>NUCLEOTIDE SEQUENCE</scope>
    <source>
        <tissue evidence="8">Leaves</tissue>
    </source>
</reference>
<sequence length="300" mass="32155">MATGESGGAANDHHEVTLIIPKDDTKDTTPPSSSLISPQFSQKLLAELFATYFLVFAGCGAIMVNNDKNNLLGQTGIAIVWGTAVMVMVYAVGHVSGAHINPAVTIALASCGRFPWKEVPGYVIAQILASIVASGTLWLIFNEAHDHFIGNVPPGSNLQSLVMEIIITFYLMFVISSVATDDRAMGQLAGVAIGSTILLNAMFAGPVSGASMNPARSIGPALVWNKYKGLWVYILGPTIGAIGGAWAYNTMRFKPLSEKSKGASDISTMVYGVVSLFNYDLWVYLHEMLHLNKQEITPEM</sequence>
<dbReference type="InterPro" id="IPR034294">
    <property type="entry name" value="Aquaporin_transptr"/>
</dbReference>
<dbReference type="Proteomes" id="UP000215914">
    <property type="component" value="Chromosome 15"/>
</dbReference>
<dbReference type="PROSITE" id="PS00221">
    <property type="entry name" value="MIP"/>
    <property type="match status" value="1"/>
</dbReference>
<dbReference type="STRING" id="4232.A0A251S9D7"/>
<keyword evidence="4 7" id="KW-1133">Transmembrane helix</keyword>
<keyword evidence="10" id="KW-1185">Reference proteome</keyword>
<dbReference type="AlphaFoldDB" id="A0A251S9D7"/>
<feature type="transmembrane region" description="Helical" evidence="7">
    <location>
        <begin position="161"/>
        <end position="179"/>
    </location>
</feature>
<dbReference type="Pfam" id="PF00230">
    <property type="entry name" value="MIP"/>
    <property type="match status" value="1"/>
</dbReference>
<dbReference type="InterPro" id="IPR023271">
    <property type="entry name" value="Aquaporin-like"/>
</dbReference>
<comment type="similarity">
    <text evidence="6">Belongs to the MIP/aquaporin (TC 1.A.8) family.</text>
</comment>
<keyword evidence="3 6" id="KW-0812">Transmembrane</keyword>
<dbReference type="EMBL" id="CM007904">
    <property type="protein sequence ID" value="OTF95268.1"/>
    <property type="molecule type" value="Genomic_DNA"/>
</dbReference>
<evidence type="ECO:0000256" key="1">
    <source>
        <dbReference type="ARBA" id="ARBA00004141"/>
    </source>
</evidence>
<reference evidence="9" key="2">
    <citation type="submission" date="2017-02" db="EMBL/GenBank/DDBJ databases">
        <title>Sunflower complete genome.</title>
        <authorList>
            <person name="Langlade N."/>
            <person name="Munos S."/>
        </authorList>
    </citation>
    <scope>NUCLEOTIDE SEQUENCE [LARGE SCALE GENOMIC DNA]</scope>
    <source>
        <tissue evidence="9">Leaves</tissue>
    </source>
</reference>
<dbReference type="InterPro" id="IPR000425">
    <property type="entry name" value="MIP"/>
</dbReference>
<dbReference type="SUPFAM" id="SSF81338">
    <property type="entry name" value="Aquaporin-like"/>
    <property type="match status" value="1"/>
</dbReference>
<proteinExistence type="inferred from homology"/>
<keyword evidence="2 6" id="KW-0813">Transport</keyword>
<dbReference type="PANTHER" id="PTHR45724">
    <property type="entry name" value="AQUAPORIN NIP2-1"/>
    <property type="match status" value="1"/>
</dbReference>
<gene>
    <name evidence="9" type="primary">NIP13</name>
    <name evidence="9" type="ORF">HannXRQ_Chr15g0481221</name>
    <name evidence="8" type="ORF">HanXRQr2_Chr15g0696271</name>
</gene>
<feature type="transmembrane region" description="Helical" evidence="7">
    <location>
        <begin position="230"/>
        <end position="248"/>
    </location>
</feature>
<dbReference type="Gramene" id="mRNA:HanXRQr2_Chr15g0696271">
    <property type="protein sequence ID" value="mRNA:HanXRQr2_Chr15g0696271"/>
    <property type="gene ID" value="HanXRQr2_Chr15g0696271"/>
</dbReference>